<reference evidence="1 2" key="1">
    <citation type="submission" date="2024-03" db="EMBL/GenBank/DDBJ databases">
        <title>First Report of Pectobacterium brasiliscabiei causing potato scab in china.</title>
        <authorList>
            <person name="Handique U."/>
        </authorList>
    </citation>
    <scope>NUCLEOTIDE SEQUENCE [LARGE SCALE GENOMIC DNA]</scope>
    <source>
        <strain evidence="1 2">ZRIMU1503</strain>
    </source>
</reference>
<dbReference type="Proteomes" id="UP001365781">
    <property type="component" value="Unassembled WGS sequence"/>
</dbReference>
<name>A0ABU8GVB4_9ACTN</name>
<sequence>MLPGSIWELFLRVKRRVSWLLVKLIIPHYGSKMSQLDQVLKTLLMRAYGQGIHVLYRLRMIYDLATVVMQWERVQRKYE</sequence>
<evidence type="ECO:0008006" key="3">
    <source>
        <dbReference type="Google" id="ProtNLM"/>
    </source>
</evidence>
<comment type="caution">
    <text evidence="1">The sequence shown here is derived from an EMBL/GenBank/DDBJ whole genome shotgun (WGS) entry which is preliminary data.</text>
</comment>
<accession>A0ABU8GVB4</accession>
<organism evidence="1 2">
    <name type="scientific">Streptomyces brasiliscabiei</name>
    <dbReference type="NCBI Taxonomy" id="2736302"/>
    <lineage>
        <taxon>Bacteria</taxon>
        <taxon>Bacillati</taxon>
        <taxon>Actinomycetota</taxon>
        <taxon>Actinomycetes</taxon>
        <taxon>Kitasatosporales</taxon>
        <taxon>Streptomycetaceae</taxon>
        <taxon>Streptomyces</taxon>
    </lineage>
</organism>
<proteinExistence type="predicted"/>
<dbReference type="EMBL" id="JBBAYM010000251">
    <property type="protein sequence ID" value="MEI5617136.1"/>
    <property type="molecule type" value="Genomic_DNA"/>
</dbReference>
<feature type="non-terminal residue" evidence="1">
    <location>
        <position position="79"/>
    </location>
</feature>
<evidence type="ECO:0000313" key="2">
    <source>
        <dbReference type="Proteomes" id="UP001365781"/>
    </source>
</evidence>
<evidence type="ECO:0000313" key="1">
    <source>
        <dbReference type="EMBL" id="MEI5617136.1"/>
    </source>
</evidence>
<keyword evidence="2" id="KW-1185">Reference proteome</keyword>
<gene>
    <name evidence="1" type="ORF">WB403_49455</name>
</gene>
<protein>
    <recommendedName>
        <fullName evidence="3">Transposase</fullName>
    </recommendedName>
</protein>